<organism evidence="3 4">
    <name type="scientific">Cohnella fermenti</name>
    <dbReference type="NCBI Taxonomy" id="2565925"/>
    <lineage>
        <taxon>Bacteria</taxon>
        <taxon>Bacillati</taxon>
        <taxon>Bacillota</taxon>
        <taxon>Bacilli</taxon>
        <taxon>Bacillales</taxon>
        <taxon>Paenibacillaceae</taxon>
        <taxon>Cohnella</taxon>
    </lineage>
</organism>
<evidence type="ECO:0000313" key="4">
    <source>
        <dbReference type="Proteomes" id="UP000310636"/>
    </source>
</evidence>
<dbReference type="InterPro" id="IPR011040">
    <property type="entry name" value="Sialidase"/>
</dbReference>
<accession>A0A4V3WDU2</accession>
<dbReference type="Gene3D" id="2.120.10.10">
    <property type="match status" value="2"/>
</dbReference>
<dbReference type="RefSeq" id="WP_136373208.1">
    <property type="nucleotide sequence ID" value="NZ_SSOB01000052.1"/>
</dbReference>
<comment type="caution">
    <text evidence="3">The sequence shown here is derived from an EMBL/GenBank/DDBJ whole genome shotgun (WGS) entry which is preliminary data.</text>
</comment>
<gene>
    <name evidence="3" type="ORF">E6C55_28345</name>
</gene>
<reference evidence="3 4" key="1">
    <citation type="submission" date="2019-04" db="EMBL/GenBank/DDBJ databases">
        <title>Cohnella sp. nov. isolated from preserved vegetables.</title>
        <authorList>
            <person name="Lin S.-Y."/>
            <person name="Hung M.-H."/>
            <person name="Young C.-C."/>
        </authorList>
    </citation>
    <scope>NUCLEOTIDE SEQUENCE [LARGE SCALE GENOMIC DNA]</scope>
    <source>
        <strain evidence="3 4">CC-MHH1044</strain>
    </source>
</reference>
<dbReference type="Pfam" id="PF13088">
    <property type="entry name" value="BNR_2"/>
    <property type="match status" value="1"/>
</dbReference>
<dbReference type="SUPFAM" id="SSF49899">
    <property type="entry name" value="Concanavalin A-like lectins/glucanases"/>
    <property type="match status" value="1"/>
</dbReference>
<feature type="domain" description="Sialidase" evidence="2">
    <location>
        <begin position="90"/>
        <end position="371"/>
    </location>
</feature>
<dbReference type="SUPFAM" id="SSF50939">
    <property type="entry name" value="Sialidases"/>
    <property type="match status" value="1"/>
</dbReference>
<dbReference type="Proteomes" id="UP000310636">
    <property type="component" value="Unassembled WGS sequence"/>
</dbReference>
<dbReference type="InterPro" id="IPR036278">
    <property type="entry name" value="Sialidase_sf"/>
</dbReference>
<keyword evidence="4" id="KW-1185">Reference proteome</keyword>
<protein>
    <recommendedName>
        <fullName evidence="2">Sialidase domain-containing protein</fullName>
    </recommendedName>
</protein>
<evidence type="ECO:0000256" key="1">
    <source>
        <dbReference type="SAM" id="MobiDB-lite"/>
    </source>
</evidence>
<evidence type="ECO:0000313" key="3">
    <source>
        <dbReference type="EMBL" id="THF73596.1"/>
    </source>
</evidence>
<dbReference type="InterPro" id="IPR013320">
    <property type="entry name" value="ConA-like_dom_sf"/>
</dbReference>
<dbReference type="EMBL" id="SSOB01000052">
    <property type="protein sequence ID" value="THF73596.1"/>
    <property type="molecule type" value="Genomic_DNA"/>
</dbReference>
<dbReference type="AlphaFoldDB" id="A0A4V3WDU2"/>
<name>A0A4V3WDU2_9BACL</name>
<sequence length="599" mass="66950">MEASVSERETDKRWLPLGSEIPKEFYCDQPYVVVTKDGSWLCVLTTGKGVEGEPGQHAVSTISRDQGKSWTPLTDIEPADGPESSWVMPLVVPSGRIYAFYTYNGDNQRTVLDDGGQQIRRVDTLGQMAFKYSDDHGRSWSDRRYVVPIRGMEIDRRNPYRGSVQFFWGVGKPCIHENDVYIGLAKVGGFGVGFMTSSEGVFLKSNNLLHESDPERIKWETLPDGDRGIRAPLGPIADEHNCVGMGDGSLYCTFRTIEGHNGAAYSRDGGHTWTEQDYARYTPGGRAIKHPRAANFVRRFSNGHYLMWFHNHGRSWLDNPVEAYKNRNPAWICGGVERDGHIVWSQPEIVLYDDDLDTRISYPDFIEDDGRYFITETQKTIARVHQVDNGLLEAVWSQHERCEVAERGAKLSVRTTEGDVSGHDWPQRLPLGRGEGFALDLWLDVPDASAEPELLTTPIADTRDPGGSGVVLTWEADRTVRLRMNDGRCETSWSSDPGALDAPGMHHLVVNVDAGPRVIVFIVDGQLLDGGTARQFGWGRLPASMSELRSSAQLRLGTPWQLRIAQLRLYDRYLTTTEAIGNYRAEVSVFAAAAGEAIR</sequence>
<dbReference type="CDD" id="cd15482">
    <property type="entry name" value="Sialidase_non-viral"/>
    <property type="match status" value="1"/>
</dbReference>
<dbReference type="Gene3D" id="2.60.120.200">
    <property type="match status" value="1"/>
</dbReference>
<dbReference type="OrthoDB" id="240763at2"/>
<evidence type="ECO:0000259" key="2">
    <source>
        <dbReference type="Pfam" id="PF13088"/>
    </source>
</evidence>
<proteinExistence type="predicted"/>
<feature type="region of interest" description="Disordered" evidence="1">
    <location>
        <begin position="53"/>
        <end position="77"/>
    </location>
</feature>
<feature type="compositionally biased region" description="Polar residues" evidence="1">
    <location>
        <begin position="58"/>
        <end position="72"/>
    </location>
</feature>